<proteinExistence type="predicted"/>
<dbReference type="AlphaFoldDB" id="A0A5R8YH94"/>
<keyword evidence="4" id="KW-1185">Reference proteome</keyword>
<protein>
    <submittedName>
        <fullName evidence="3">Uncharacterized protein</fullName>
    </submittedName>
</protein>
<gene>
    <name evidence="3" type="ORF">FED44_34410</name>
</gene>
<feature type="transmembrane region" description="Helical" evidence="2">
    <location>
        <begin position="408"/>
        <end position="428"/>
    </location>
</feature>
<feature type="compositionally biased region" description="Basic and acidic residues" evidence="1">
    <location>
        <begin position="644"/>
        <end position="660"/>
    </location>
</feature>
<comment type="caution">
    <text evidence="3">The sequence shown here is derived from an EMBL/GenBank/DDBJ whole genome shotgun (WGS) entry which is preliminary data.</text>
</comment>
<evidence type="ECO:0000256" key="1">
    <source>
        <dbReference type="SAM" id="MobiDB-lite"/>
    </source>
</evidence>
<keyword evidence="2" id="KW-1133">Transmembrane helix</keyword>
<organism evidence="3 4">
    <name type="scientific">Microbispora triticiradicis</name>
    <dbReference type="NCBI Taxonomy" id="2200763"/>
    <lineage>
        <taxon>Bacteria</taxon>
        <taxon>Bacillati</taxon>
        <taxon>Actinomycetota</taxon>
        <taxon>Actinomycetes</taxon>
        <taxon>Streptosporangiales</taxon>
        <taxon>Streptosporangiaceae</taxon>
        <taxon>Microbispora</taxon>
    </lineage>
</organism>
<evidence type="ECO:0000313" key="3">
    <source>
        <dbReference type="EMBL" id="TLP51243.1"/>
    </source>
</evidence>
<accession>A0A5R8YH94</accession>
<dbReference type="Proteomes" id="UP000309033">
    <property type="component" value="Unassembled WGS sequence"/>
</dbReference>
<keyword evidence="2" id="KW-0472">Membrane</keyword>
<sequence>MTPPQDAATNVAADSSQVGVQGIVHGDVHYYAVAPDAPAEKRFEIGVRFLEGGAAGRALELIDEARALGYVTNKVCFHWLLALVSGRTRQELSAREAARLRDLDRSLTITGDDSWADGVRVVRRLLDAAGKTDADIRVLMKELDELRPAQRGMILRHMEVFLDGPLKDQMWRLVLQRACDDQLSHGRKDRVWKFFQPEPVLPRVRQPAPVAVPGATWVRAVAGTIVSVAATGHIGLLLAQNGQVPALLACVLGVAGACVAGRAGLEWRFRSGRRRAIDEAYAPGPPRRTSLPPDRLAKRVDHQFTYYLGKYVPYGMDRETWLTWTAGIRRRMRDEVADAYRDTGDKVEEFNWLIRHRAGRLKCQWERGTLWNYRRELATPPRTMAAAVFGTLAFATGGVWVAGEAVRAGGLVGIRSIALVVVAGWVAGRSWMLIALAHRHHAADQAETEKLEKDSEEAFARWKDRLRDKPDDGEMAIWLDCDRKVLLEQALRHYQLKMSDVVAHAFIEARSGSATRARVPGGPWRYRRYQLMIFLLTADGVRQWNAVLDFPEGTFDEPQRLNYRYEAVTTVRVRQEKSKARTFELSLMDGQKITAQMIGPEMEEPQQSEDSEAVSEVTLDAAGLRHTLHVLEGVAAEGKAWMTLDRHRGDTRRENRDHPPDGQPAP</sequence>
<dbReference type="EMBL" id="VANP01000024">
    <property type="protein sequence ID" value="TLP51243.1"/>
    <property type="molecule type" value="Genomic_DNA"/>
</dbReference>
<reference evidence="3" key="1">
    <citation type="submission" date="2019-05" db="EMBL/GenBank/DDBJ databases">
        <title>Isolation, diversity and antifungal activity of Actinobacteria from wheat.</title>
        <authorList>
            <person name="Yu B."/>
        </authorList>
    </citation>
    <scope>NUCLEOTIDE SEQUENCE [LARGE SCALE GENOMIC DNA]</scope>
    <source>
        <strain evidence="3">NEAU-HEGS1-5</strain>
    </source>
</reference>
<keyword evidence="2" id="KW-0812">Transmembrane</keyword>
<feature type="transmembrane region" description="Helical" evidence="2">
    <location>
        <begin position="384"/>
        <end position="402"/>
    </location>
</feature>
<feature type="region of interest" description="Disordered" evidence="1">
    <location>
        <begin position="639"/>
        <end position="666"/>
    </location>
</feature>
<name>A0A5R8YH94_9ACTN</name>
<feature type="transmembrane region" description="Helical" evidence="2">
    <location>
        <begin position="246"/>
        <end position="265"/>
    </location>
</feature>
<evidence type="ECO:0000313" key="4">
    <source>
        <dbReference type="Proteomes" id="UP000309033"/>
    </source>
</evidence>
<evidence type="ECO:0000256" key="2">
    <source>
        <dbReference type="SAM" id="Phobius"/>
    </source>
</evidence>
<dbReference type="OrthoDB" id="4501073at2"/>